<reference evidence="10 11" key="1">
    <citation type="submission" date="2019-09" db="EMBL/GenBank/DDBJ databases">
        <title>Draft genome of the ectomycorrhizal ascomycete Sphaerosporella brunnea.</title>
        <authorList>
            <consortium name="DOE Joint Genome Institute"/>
            <person name="Benucci G.M."/>
            <person name="Marozzi G."/>
            <person name="Antonielli L."/>
            <person name="Sanchez S."/>
            <person name="Marco P."/>
            <person name="Wang X."/>
            <person name="Falini L.B."/>
            <person name="Barry K."/>
            <person name="Haridas S."/>
            <person name="Lipzen A."/>
            <person name="Labutti K."/>
            <person name="Grigoriev I.V."/>
            <person name="Murat C."/>
            <person name="Martin F."/>
            <person name="Albertini E."/>
            <person name="Donnini D."/>
            <person name="Bonito G."/>
        </authorList>
    </citation>
    <scope>NUCLEOTIDE SEQUENCE [LARGE SCALE GENOMIC DNA]</scope>
    <source>
        <strain evidence="10 11">Sb_GMNB300</strain>
    </source>
</reference>
<protein>
    <recommendedName>
        <fullName evidence="4">superoxide dismutase</fullName>
        <ecNumber evidence="4">1.15.1.1</ecNumber>
    </recommendedName>
</protein>
<comment type="caution">
    <text evidence="10">The sequence shown here is derived from an EMBL/GenBank/DDBJ whole genome shotgun (WGS) entry which is preliminary data.</text>
</comment>
<dbReference type="AlphaFoldDB" id="A0A5J5F8V7"/>
<accession>A0A5J5F8V7</accession>
<sequence length="269" mass="27200">MQFKTIIAASLLSLASAQTVANPEPAAAIYDNPVGKVYSATFDGSKGVTGKLTFQAGSGGKGVDISVQLKGFVGEPGPFGYHIHDQPVPADGNCTATKAHLDPYGRGQATPCDPSQPQTCEVGDLAGKHGKIPASSYGPVDFAAKYNDLYASTKPGIGAFLGNRSIVIHRNDEAKSRLACVNIVFDEECSSSATVPSATGPHSVPVGTGSPAPGSTGSPYYPGNNGTNTTTTSSPAPPAESVYTGSAASFGINSMVAVGGLVAGMMMAL</sequence>
<comment type="catalytic activity">
    <reaction evidence="7">
        <text>2 superoxide + 2 H(+) = H2O2 + O2</text>
        <dbReference type="Rhea" id="RHEA:20696"/>
        <dbReference type="ChEBI" id="CHEBI:15378"/>
        <dbReference type="ChEBI" id="CHEBI:15379"/>
        <dbReference type="ChEBI" id="CHEBI:16240"/>
        <dbReference type="ChEBI" id="CHEBI:18421"/>
        <dbReference type="EC" id="1.15.1.1"/>
    </reaction>
</comment>
<gene>
    <name evidence="10" type="ORF">FN846DRAFT_929526</name>
</gene>
<evidence type="ECO:0000256" key="7">
    <source>
        <dbReference type="ARBA" id="ARBA00049204"/>
    </source>
</evidence>
<comment type="similarity">
    <text evidence="3">Belongs to the Cu-Zn superoxide dismutase family.</text>
</comment>
<feature type="compositionally biased region" description="Low complexity" evidence="8">
    <location>
        <begin position="203"/>
        <end position="234"/>
    </location>
</feature>
<evidence type="ECO:0000256" key="6">
    <source>
        <dbReference type="ARBA" id="ARBA00022862"/>
    </source>
</evidence>
<keyword evidence="6" id="KW-0049">Antioxidant</keyword>
<dbReference type="EC" id="1.15.1.1" evidence="4"/>
<evidence type="ECO:0000313" key="11">
    <source>
        <dbReference type="Proteomes" id="UP000326924"/>
    </source>
</evidence>
<dbReference type="GO" id="GO:0005576">
    <property type="term" value="C:extracellular region"/>
    <property type="evidence" value="ECO:0007669"/>
    <property type="project" value="UniProtKB-SubCell"/>
</dbReference>
<organism evidence="10 11">
    <name type="scientific">Sphaerosporella brunnea</name>
    <dbReference type="NCBI Taxonomy" id="1250544"/>
    <lineage>
        <taxon>Eukaryota</taxon>
        <taxon>Fungi</taxon>
        <taxon>Dikarya</taxon>
        <taxon>Ascomycota</taxon>
        <taxon>Pezizomycotina</taxon>
        <taxon>Pezizomycetes</taxon>
        <taxon>Pezizales</taxon>
        <taxon>Pyronemataceae</taxon>
        <taxon>Sphaerosporella</taxon>
    </lineage>
</organism>
<dbReference type="InParanoid" id="A0A5J5F8V7"/>
<evidence type="ECO:0000256" key="8">
    <source>
        <dbReference type="SAM" id="MobiDB-lite"/>
    </source>
</evidence>
<evidence type="ECO:0000256" key="4">
    <source>
        <dbReference type="ARBA" id="ARBA00012682"/>
    </source>
</evidence>
<dbReference type="GO" id="GO:0005507">
    <property type="term" value="F:copper ion binding"/>
    <property type="evidence" value="ECO:0007669"/>
    <property type="project" value="InterPro"/>
</dbReference>
<keyword evidence="11" id="KW-1185">Reference proteome</keyword>
<dbReference type="InterPro" id="IPR024134">
    <property type="entry name" value="SOD_Cu/Zn_/chaperone"/>
</dbReference>
<dbReference type="SUPFAM" id="SSF49329">
    <property type="entry name" value="Cu,Zn superoxide dismutase-like"/>
    <property type="match status" value="1"/>
</dbReference>
<evidence type="ECO:0000256" key="2">
    <source>
        <dbReference type="ARBA" id="ARBA00004613"/>
    </source>
</evidence>
<dbReference type="Proteomes" id="UP000326924">
    <property type="component" value="Unassembled WGS sequence"/>
</dbReference>
<feature type="chain" id="PRO_5023910478" description="superoxide dismutase" evidence="9">
    <location>
        <begin position="18"/>
        <end position="269"/>
    </location>
</feature>
<dbReference type="PANTHER" id="PTHR10003">
    <property type="entry name" value="SUPEROXIDE DISMUTASE CU-ZN -RELATED"/>
    <property type="match status" value="1"/>
</dbReference>
<feature type="region of interest" description="Disordered" evidence="8">
    <location>
        <begin position="192"/>
        <end position="240"/>
    </location>
</feature>
<name>A0A5J5F8V7_9PEZI</name>
<evidence type="ECO:0000313" key="10">
    <source>
        <dbReference type="EMBL" id="KAA8913532.1"/>
    </source>
</evidence>
<dbReference type="InterPro" id="IPR036423">
    <property type="entry name" value="SOD-like_Cu/Zn_dom_sf"/>
</dbReference>
<dbReference type="GO" id="GO:0004784">
    <property type="term" value="F:superoxide dismutase activity"/>
    <property type="evidence" value="ECO:0007669"/>
    <property type="project" value="UniProtKB-EC"/>
</dbReference>
<evidence type="ECO:0000256" key="5">
    <source>
        <dbReference type="ARBA" id="ARBA00022525"/>
    </source>
</evidence>
<evidence type="ECO:0000256" key="9">
    <source>
        <dbReference type="SAM" id="SignalP"/>
    </source>
</evidence>
<dbReference type="Gene3D" id="2.60.40.200">
    <property type="entry name" value="Superoxide dismutase, copper/zinc binding domain"/>
    <property type="match status" value="1"/>
</dbReference>
<comment type="subcellular location">
    <subcellularLocation>
        <location evidence="1">Cell envelope</location>
    </subcellularLocation>
    <subcellularLocation>
        <location evidence="2">Secreted</location>
    </subcellularLocation>
</comment>
<keyword evidence="9" id="KW-0732">Signal</keyword>
<dbReference type="OrthoDB" id="159229at2759"/>
<evidence type="ECO:0000256" key="1">
    <source>
        <dbReference type="ARBA" id="ARBA00004196"/>
    </source>
</evidence>
<dbReference type="EMBL" id="VXIS01000014">
    <property type="protein sequence ID" value="KAA8913532.1"/>
    <property type="molecule type" value="Genomic_DNA"/>
</dbReference>
<dbReference type="FunFam" id="2.60.40.200:FF:000007">
    <property type="entry name" value="Cell surface Cu-only superoxide dismutase 5"/>
    <property type="match status" value="1"/>
</dbReference>
<keyword evidence="5" id="KW-0964">Secreted</keyword>
<proteinExistence type="inferred from homology"/>
<feature type="signal peptide" evidence="9">
    <location>
        <begin position="1"/>
        <end position="17"/>
    </location>
</feature>
<evidence type="ECO:0000256" key="3">
    <source>
        <dbReference type="ARBA" id="ARBA00010457"/>
    </source>
</evidence>